<keyword evidence="2" id="KW-1185">Reference proteome</keyword>
<sequence>MASQFFKKMRSLFYQQSTEQEKANSFHTINGVFGDWATSAVEDVPPPYTDSPEAKTHFQDEKDILPPPFAGPCLQICPHEALSFEDLKNTISSTAIKNNGEIIDALTLGCHEPRSQFDLAAVDPKHVCVSSPSSLRGFGTYASHVGKEPARAPGIMLSFQWDLGWLDGVRAQVETAAELQQFLNADGIWLCPHKRINDSDIVNAIYGFVKRSLGREILTGCDCCDTEITILARSEGNDETCRVKTRRYLGAVETPDDPIWLAQCGV</sequence>
<gene>
    <name evidence="1" type="ORF">HO133_006526</name>
</gene>
<comment type="caution">
    <text evidence="1">The sequence shown here is derived from an EMBL/GenBank/DDBJ whole genome shotgun (WGS) entry which is preliminary data.</text>
</comment>
<proteinExistence type="predicted"/>
<protein>
    <submittedName>
        <fullName evidence="1">Uncharacterized protein</fullName>
    </submittedName>
</protein>
<dbReference type="AlphaFoldDB" id="A0A8H6F7N6"/>
<name>A0A8H6F7N6_9LECA</name>
<reference evidence="1 2" key="1">
    <citation type="journal article" date="2020" name="Genomics">
        <title>Complete, high-quality genomes from long-read metagenomic sequencing of two wolf lichen thalli reveals enigmatic genome architecture.</title>
        <authorList>
            <person name="McKenzie S.K."/>
            <person name="Walston R.F."/>
            <person name="Allen J.L."/>
        </authorList>
    </citation>
    <scope>NUCLEOTIDE SEQUENCE [LARGE SCALE GENOMIC DNA]</scope>
    <source>
        <strain evidence="1">WasteWater1</strain>
    </source>
</reference>
<organism evidence="1 2">
    <name type="scientific">Letharia lupina</name>
    <dbReference type="NCBI Taxonomy" id="560253"/>
    <lineage>
        <taxon>Eukaryota</taxon>
        <taxon>Fungi</taxon>
        <taxon>Dikarya</taxon>
        <taxon>Ascomycota</taxon>
        <taxon>Pezizomycotina</taxon>
        <taxon>Lecanoromycetes</taxon>
        <taxon>OSLEUM clade</taxon>
        <taxon>Lecanoromycetidae</taxon>
        <taxon>Lecanorales</taxon>
        <taxon>Lecanorineae</taxon>
        <taxon>Parmeliaceae</taxon>
        <taxon>Letharia</taxon>
    </lineage>
</organism>
<dbReference type="RefSeq" id="XP_037147134.1">
    <property type="nucleotide sequence ID" value="XM_037297424.1"/>
</dbReference>
<dbReference type="GeneID" id="59334927"/>
<dbReference type="EMBL" id="JACCJB010000025">
    <property type="protein sequence ID" value="KAF6217699.1"/>
    <property type="molecule type" value="Genomic_DNA"/>
</dbReference>
<dbReference type="Proteomes" id="UP000593566">
    <property type="component" value="Unassembled WGS sequence"/>
</dbReference>
<accession>A0A8H6F7N6</accession>
<evidence type="ECO:0000313" key="1">
    <source>
        <dbReference type="EMBL" id="KAF6217699.1"/>
    </source>
</evidence>
<evidence type="ECO:0000313" key="2">
    <source>
        <dbReference type="Proteomes" id="UP000593566"/>
    </source>
</evidence>